<dbReference type="PANTHER" id="PTHR43818">
    <property type="entry name" value="BCDNA.GH03377"/>
    <property type="match status" value="1"/>
</dbReference>
<evidence type="ECO:0000313" key="4">
    <source>
        <dbReference type="EMBL" id="KUE74661.1"/>
    </source>
</evidence>
<accession>A0A0W7TLN8</accession>
<dbReference type="EMBL" id="LMUA01000051">
    <property type="protein sequence ID" value="KUE74661.1"/>
    <property type="molecule type" value="Genomic_DNA"/>
</dbReference>
<dbReference type="Pfam" id="PF01408">
    <property type="entry name" value="GFO_IDH_MocA"/>
    <property type="match status" value="1"/>
</dbReference>
<reference evidence="4 5" key="1">
    <citation type="submission" date="2015-10" db="EMBL/GenBank/DDBJ databases">
        <title>A novel member of the family Ruminococcaceae isolated from human faeces.</title>
        <authorList>
            <person name="Shkoporov A.N."/>
            <person name="Chaplin A.V."/>
            <person name="Motuzova O.V."/>
            <person name="Kafarskaia L.I."/>
            <person name="Efimov B.A."/>
        </authorList>
    </citation>
    <scope>NUCLEOTIDE SEQUENCE [LARGE SCALE GENOMIC DNA]</scope>
    <source>
        <strain evidence="4 5">668</strain>
    </source>
</reference>
<organism evidence="4 5">
    <name type="scientific">Ruthenibacterium lactatiformans</name>
    <dbReference type="NCBI Taxonomy" id="1550024"/>
    <lineage>
        <taxon>Bacteria</taxon>
        <taxon>Bacillati</taxon>
        <taxon>Bacillota</taxon>
        <taxon>Clostridia</taxon>
        <taxon>Eubacteriales</taxon>
        <taxon>Oscillospiraceae</taxon>
        <taxon>Ruthenibacterium</taxon>
    </lineage>
</organism>
<evidence type="ECO:0000256" key="1">
    <source>
        <dbReference type="ARBA" id="ARBA00023002"/>
    </source>
</evidence>
<dbReference type="SUPFAM" id="SSF51735">
    <property type="entry name" value="NAD(P)-binding Rossmann-fold domains"/>
    <property type="match status" value="1"/>
</dbReference>
<evidence type="ECO:0000313" key="5">
    <source>
        <dbReference type="Proteomes" id="UP000053433"/>
    </source>
</evidence>
<dbReference type="Gene3D" id="3.30.360.10">
    <property type="entry name" value="Dihydrodipicolinate Reductase, domain 2"/>
    <property type="match status" value="1"/>
</dbReference>
<feature type="domain" description="Gfo/Idh/MocA-like oxidoreductase N-terminal" evidence="2">
    <location>
        <begin position="6"/>
        <end position="122"/>
    </location>
</feature>
<dbReference type="RefSeq" id="WP_058724003.1">
    <property type="nucleotide sequence ID" value="NZ_CAUGBV010000059.1"/>
</dbReference>
<sequence length="416" mass="46272">MQKQKVKVGVVGCGGICKATYMSNMVNKFNIIDVVAVADQIDKRAQWMADHYPVKKMTVEEMMNDPEIEVIVNLTYPESHVEISKMAFDHGKHVYCEKMMAPTFEEATMLMNLAREKGLMYTTAPDTFLGGWEQSARKYIDDGIVGEPRTVHAQVTMHYNPETPFFDLAPKYYFFPLHYGGGFPFDLGGYYLHEMINLFGSIKRVTGFGGNLFPERTYENPNHPKYGETFEVNTPTTLMAALEFENGVLGTFHISSDSTMTQNFVVTGTQGALKLGDPNMFNAELKVTRPGAQPPVGFLAPGQQPKGMQSGAAEEDDDVQKLAELVIPDTVSLPLLHGFTDSCRGVGLADMCYALRNGRRPRCHADIGYHAIEVIHGIIESCRTGKIYEMTSHCERPAMIRPSAYAVSCQEATLDD</sequence>
<dbReference type="InterPro" id="IPR055170">
    <property type="entry name" value="GFO_IDH_MocA-like_dom"/>
</dbReference>
<evidence type="ECO:0000259" key="3">
    <source>
        <dbReference type="Pfam" id="PF22725"/>
    </source>
</evidence>
<dbReference type="AlphaFoldDB" id="A0A0W7TLN8"/>
<name>A0A0W7TLN8_9FIRM</name>
<keyword evidence="1" id="KW-0560">Oxidoreductase</keyword>
<dbReference type="InterPro" id="IPR050463">
    <property type="entry name" value="Gfo/Idh/MocA_oxidrdct_glycsds"/>
</dbReference>
<dbReference type="PANTHER" id="PTHR43818:SF11">
    <property type="entry name" value="BCDNA.GH03377"/>
    <property type="match status" value="1"/>
</dbReference>
<dbReference type="GO" id="GO:0000166">
    <property type="term" value="F:nucleotide binding"/>
    <property type="evidence" value="ECO:0007669"/>
    <property type="project" value="InterPro"/>
</dbReference>
<evidence type="ECO:0008006" key="6">
    <source>
        <dbReference type="Google" id="ProtNLM"/>
    </source>
</evidence>
<dbReference type="Proteomes" id="UP000053433">
    <property type="component" value="Unassembled WGS sequence"/>
</dbReference>
<evidence type="ECO:0000259" key="2">
    <source>
        <dbReference type="Pfam" id="PF01408"/>
    </source>
</evidence>
<feature type="domain" description="GFO/IDH/MocA-like oxidoreductase" evidence="3">
    <location>
        <begin position="134"/>
        <end position="273"/>
    </location>
</feature>
<dbReference type="SUPFAM" id="SSF55347">
    <property type="entry name" value="Glyceraldehyde-3-phosphate dehydrogenase-like, C-terminal domain"/>
    <property type="match status" value="1"/>
</dbReference>
<dbReference type="Gene3D" id="3.40.50.720">
    <property type="entry name" value="NAD(P)-binding Rossmann-like Domain"/>
    <property type="match status" value="1"/>
</dbReference>
<proteinExistence type="predicted"/>
<protein>
    <recommendedName>
        <fullName evidence="6">Gfo/Idh/MocA family oxidoreductase</fullName>
    </recommendedName>
</protein>
<dbReference type="InterPro" id="IPR000683">
    <property type="entry name" value="Gfo/Idh/MocA-like_OxRdtase_N"/>
</dbReference>
<dbReference type="InterPro" id="IPR036291">
    <property type="entry name" value="NAD(P)-bd_dom_sf"/>
</dbReference>
<gene>
    <name evidence="4" type="ORF">ASJ35_18050</name>
</gene>
<dbReference type="Pfam" id="PF22725">
    <property type="entry name" value="GFO_IDH_MocA_C3"/>
    <property type="match status" value="1"/>
</dbReference>
<dbReference type="GO" id="GO:0016491">
    <property type="term" value="F:oxidoreductase activity"/>
    <property type="evidence" value="ECO:0007669"/>
    <property type="project" value="UniProtKB-KW"/>
</dbReference>
<comment type="caution">
    <text evidence="4">The sequence shown here is derived from an EMBL/GenBank/DDBJ whole genome shotgun (WGS) entry which is preliminary data.</text>
</comment>